<evidence type="ECO:0000313" key="4">
    <source>
        <dbReference type="Proteomes" id="UP001225034"/>
    </source>
</evidence>
<dbReference type="EMBL" id="JAUSUA010000001">
    <property type="protein sequence ID" value="MDQ0205627.1"/>
    <property type="molecule type" value="Genomic_DNA"/>
</dbReference>
<dbReference type="RefSeq" id="WP_306979432.1">
    <property type="nucleotide sequence ID" value="NZ_JAUSUA010000001.1"/>
</dbReference>
<feature type="compositionally biased region" description="Acidic residues" evidence="1">
    <location>
        <begin position="40"/>
        <end position="56"/>
    </location>
</feature>
<sequence>MSKKLMYSMMAGIFSVGMLAACGDGGTDEMDPADPVEPTEPMDPEGDELGEEDSDM</sequence>
<keyword evidence="3" id="KW-0449">Lipoprotein</keyword>
<name>A0ABT9YCP7_9BACI</name>
<gene>
    <name evidence="3" type="ORF">J2S05_000401</name>
</gene>
<feature type="region of interest" description="Disordered" evidence="1">
    <location>
        <begin position="21"/>
        <end position="56"/>
    </location>
</feature>
<protein>
    <submittedName>
        <fullName evidence="3">Small lipoprotein YifL</fullName>
    </submittedName>
</protein>
<feature type="chain" id="PRO_5046628023" evidence="2">
    <location>
        <begin position="21"/>
        <end position="56"/>
    </location>
</feature>
<organism evidence="3 4">
    <name type="scientific">Alkalicoccobacillus murimartini</name>
    <dbReference type="NCBI Taxonomy" id="171685"/>
    <lineage>
        <taxon>Bacteria</taxon>
        <taxon>Bacillati</taxon>
        <taxon>Bacillota</taxon>
        <taxon>Bacilli</taxon>
        <taxon>Bacillales</taxon>
        <taxon>Bacillaceae</taxon>
        <taxon>Alkalicoccobacillus</taxon>
    </lineage>
</organism>
<evidence type="ECO:0000313" key="3">
    <source>
        <dbReference type="EMBL" id="MDQ0205627.1"/>
    </source>
</evidence>
<keyword evidence="2" id="KW-0732">Signal</keyword>
<keyword evidence="4" id="KW-1185">Reference proteome</keyword>
<evidence type="ECO:0000256" key="2">
    <source>
        <dbReference type="SAM" id="SignalP"/>
    </source>
</evidence>
<dbReference type="Proteomes" id="UP001225034">
    <property type="component" value="Unassembled WGS sequence"/>
</dbReference>
<dbReference type="PROSITE" id="PS51257">
    <property type="entry name" value="PROKAR_LIPOPROTEIN"/>
    <property type="match status" value="1"/>
</dbReference>
<feature type="signal peptide" evidence="2">
    <location>
        <begin position="1"/>
        <end position="20"/>
    </location>
</feature>
<accession>A0ABT9YCP7</accession>
<comment type="caution">
    <text evidence="3">The sequence shown here is derived from an EMBL/GenBank/DDBJ whole genome shotgun (WGS) entry which is preliminary data.</text>
</comment>
<proteinExistence type="predicted"/>
<reference evidence="3 4" key="1">
    <citation type="submission" date="2023-07" db="EMBL/GenBank/DDBJ databases">
        <title>Genomic Encyclopedia of Type Strains, Phase IV (KMG-IV): sequencing the most valuable type-strain genomes for metagenomic binning, comparative biology and taxonomic classification.</title>
        <authorList>
            <person name="Goeker M."/>
        </authorList>
    </citation>
    <scope>NUCLEOTIDE SEQUENCE [LARGE SCALE GENOMIC DNA]</scope>
    <source>
        <strain evidence="3 4">DSM 19154</strain>
    </source>
</reference>
<evidence type="ECO:0000256" key="1">
    <source>
        <dbReference type="SAM" id="MobiDB-lite"/>
    </source>
</evidence>